<comment type="similarity">
    <text evidence="1 9 10">Belongs to the class-I aminoacyl-tRNA synthetase family.</text>
</comment>
<proteinExistence type="inferred from homology"/>
<evidence type="ECO:0000256" key="3">
    <source>
        <dbReference type="ARBA" id="ARBA00022598"/>
    </source>
</evidence>
<evidence type="ECO:0000313" key="15">
    <source>
        <dbReference type="Proteomes" id="UP000094828"/>
    </source>
</evidence>
<dbReference type="AlphaFoldDB" id="A0A1C3E5Z8"/>
<dbReference type="InterPro" id="IPR035684">
    <property type="entry name" value="ArgRS_core"/>
</dbReference>
<dbReference type="CDD" id="cd07956">
    <property type="entry name" value="Anticodon_Ia_Arg"/>
    <property type="match status" value="1"/>
</dbReference>
<feature type="short sequence motif" description="'HIGH' region" evidence="9">
    <location>
        <begin position="124"/>
        <end position="134"/>
    </location>
</feature>
<dbReference type="InterPro" id="IPR036695">
    <property type="entry name" value="Arg-tRNA-synth_N_sf"/>
</dbReference>
<keyword evidence="5 9" id="KW-0067">ATP-binding</keyword>
<evidence type="ECO:0000256" key="4">
    <source>
        <dbReference type="ARBA" id="ARBA00022741"/>
    </source>
</evidence>
<protein>
    <recommendedName>
        <fullName evidence="9">Arginine--tRNA ligase</fullName>
        <ecNumber evidence="9">6.1.1.19</ecNumber>
    </recommendedName>
    <alternativeName>
        <fullName evidence="9">Arginyl-tRNA synthetase</fullName>
        <shortName evidence="9">ArgRS</shortName>
    </alternativeName>
</protein>
<keyword evidence="2 9" id="KW-0963">Cytoplasm</keyword>
<evidence type="ECO:0000256" key="5">
    <source>
        <dbReference type="ARBA" id="ARBA00022840"/>
    </source>
</evidence>
<dbReference type="InterPro" id="IPR008909">
    <property type="entry name" value="DALR_anticod-bd"/>
</dbReference>
<keyword evidence="3 9" id="KW-0436">Ligase</keyword>
<evidence type="ECO:0000256" key="8">
    <source>
        <dbReference type="ARBA" id="ARBA00049339"/>
    </source>
</evidence>
<dbReference type="SUPFAM" id="SSF47323">
    <property type="entry name" value="Anticodon-binding domain of a subclass of class I aminoacyl-tRNA synthetases"/>
    <property type="match status" value="1"/>
</dbReference>
<name>A0A1C3E5Z8_9PLAN</name>
<evidence type="ECO:0000259" key="13">
    <source>
        <dbReference type="SMART" id="SM01016"/>
    </source>
</evidence>
<evidence type="ECO:0000256" key="7">
    <source>
        <dbReference type="ARBA" id="ARBA00023146"/>
    </source>
</evidence>
<dbReference type="Pfam" id="PF00750">
    <property type="entry name" value="tRNA-synt_1d"/>
    <property type="match status" value="2"/>
</dbReference>
<feature type="domain" description="Arginyl tRNA synthetase N-terminal" evidence="13">
    <location>
        <begin position="1"/>
        <end position="88"/>
    </location>
</feature>
<dbReference type="Gene3D" id="3.40.50.620">
    <property type="entry name" value="HUPs"/>
    <property type="match status" value="1"/>
</dbReference>
<keyword evidence="7 9" id="KW-0030">Aminoacyl-tRNA synthetase</keyword>
<dbReference type="InterPro" id="IPR009080">
    <property type="entry name" value="tRNAsynth_Ia_anticodon-bd"/>
</dbReference>
<comment type="subcellular location">
    <subcellularLocation>
        <location evidence="9">Cytoplasm</location>
    </subcellularLocation>
</comment>
<comment type="catalytic activity">
    <reaction evidence="8 9">
        <text>tRNA(Arg) + L-arginine + ATP = L-arginyl-tRNA(Arg) + AMP + diphosphate</text>
        <dbReference type="Rhea" id="RHEA:20301"/>
        <dbReference type="Rhea" id="RHEA-COMP:9658"/>
        <dbReference type="Rhea" id="RHEA-COMP:9673"/>
        <dbReference type="ChEBI" id="CHEBI:30616"/>
        <dbReference type="ChEBI" id="CHEBI:32682"/>
        <dbReference type="ChEBI" id="CHEBI:33019"/>
        <dbReference type="ChEBI" id="CHEBI:78442"/>
        <dbReference type="ChEBI" id="CHEBI:78513"/>
        <dbReference type="ChEBI" id="CHEBI:456215"/>
        <dbReference type="EC" id="6.1.1.19"/>
    </reaction>
</comment>
<dbReference type="SUPFAM" id="SSF52374">
    <property type="entry name" value="Nucleotidylyl transferase"/>
    <property type="match status" value="1"/>
</dbReference>
<dbReference type="PRINTS" id="PR01038">
    <property type="entry name" value="TRNASYNTHARG"/>
</dbReference>
<dbReference type="InterPro" id="IPR005148">
    <property type="entry name" value="Arg-tRNA-synth_N"/>
</dbReference>
<dbReference type="SMART" id="SM01016">
    <property type="entry name" value="Arg_tRNA_synt_N"/>
    <property type="match status" value="1"/>
</dbReference>
<reference evidence="14 15" key="1">
    <citation type="submission" date="2016-05" db="EMBL/GenBank/DDBJ databases">
        <title>Genomic and physiological characterization of Planctopirus sp. isolated from fresh water lake.</title>
        <authorList>
            <person name="Subhash Y."/>
            <person name="Ramana C."/>
        </authorList>
    </citation>
    <scope>NUCLEOTIDE SEQUENCE [LARGE SCALE GENOMIC DNA]</scope>
    <source>
        <strain evidence="14 15">JC280</strain>
    </source>
</reference>
<comment type="caution">
    <text evidence="14">The sequence shown here is derived from an EMBL/GenBank/DDBJ whole genome shotgun (WGS) entry which is preliminary data.</text>
</comment>
<dbReference type="GO" id="GO:0006420">
    <property type="term" value="P:arginyl-tRNA aminoacylation"/>
    <property type="evidence" value="ECO:0007669"/>
    <property type="project" value="UniProtKB-UniRule"/>
</dbReference>
<evidence type="ECO:0000256" key="10">
    <source>
        <dbReference type="RuleBase" id="RU363038"/>
    </source>
</evidence>
<comment type="subunit">
    <text evidence="9">Monomer.</text>
</comment>
<dbReference type="PROSITE" id="PS00178">
    <property type="entry name" value="AA_TRNA_LIGASE_I"/>
    <property type="match status" value="1"/>
</dbReference>
<evidence type="ECO:0000256" key="11">
    <source>
        <dbReference type="SAM" id="Coils"/>
    </source>
</evidence>
<dbReference type="InterPro" id="IPR014729">
    <property type="entry name" value="Rossmann-like_a/b/a_fold"/>
</dbReference>
<evidence type="ECO:0000259" key="12">
    <source>
        <dbReference type="SMART" id="SM00836"/>
    </source>
</evidence>
<dbReference type="SMART" id="SM00836">
    <property type="entry name" value="DALR_1"/>
    <property type="match status" value="1"/>
</dbReference>
<dbReference type="NCBIfam" id="TIGR00456">
    <property type="entry name" value="argS"/>
    <property type="match status" value="1"/>
</dbReference>
<dbReference type="RefSeq" id="WP_068852171.1">
    <property type="nucleotide sequence ID" value="NZ_LYDR01000152.1"/>
</dbReference>
<sequence>MNLLQLLRQRLRDALVPLTPEPENFVDMLRSAGDTRFGDFQANCAMPMQKSVGKPAREIAEQIVQGLKIDDICEPATVAGPGFINLKLKESWLEQAATECAHDVQLGLEPASPSRQYIVDFSSPNVAKPMHVGHLRSTVIGHALYKVLKKLGHSVQSDNHIGDWGTQFGMIIFGYKNFRHEKAFEAAPVAELARLYRLVNQLSDYHALKSTFSEIEARIPTATKSLAEAQELLSNAAKSGVKKSPELQQQVKKAEAELKEATEALESATRKITAVEADPELLKIAAKHPRIAEEARLETAKLHAGDPENLALWNQFLPDCLKALEGLYARFDLKFDMTLGESWYNPMLHGVLDRLEKAKLLTSSQGAQCVFIEGYEAPFIVRKSDGAFTYATTDLATIEYRVDSLQADAILYVVDSRQSEHFDMLFATARKLGYDNVELTHVKFGTILGEDKRPFKTRSGDTVGLESLLDEAVSRARQIVNAGDDSKPTGAELDDTTRQAIAEIVGIGGIIYADLHHSRESDYTFSFEKMLATRGDTATYMQYAYARTHGIFRKGGIDIEQLRKGKHPIRLTQPCERMLALQLVRFGEALHDVAAEYRPNVLTQYLFETANRFSTFFDECPVLKETDESIRHSRLLLCDWTARVMKEGLGLLGIRVAEKM</sequence>
<dbReference type="Gene3D" id="1.10.730.10">
    <property type="entry name" value="Isoleucyl-tRNA Synthetase, Domain 1"/>
    <property type="match status" value="1"/>
</dbReference>
<keyword evidence="15" id="KW-1185">Reference proteome</keyword>
<dbReference type="Proteomes" id="UP000094828">
    <property type="component" value="Unassembled WGS sequence"/>
</dbReference>
<gene>
    <name evidence="9" type="primary">argS</name>
    <name evidence="14" type="ORF">A6X21_13370</name>
</gene>
<feature type="coiled-coil region" evidence="11">
    <location>
        <begin position="244"/>
        <end position="278"/>
    </location>
</feature>
<dbReference type="EC" id="6.1.1.19" evidence="9"/>
<evidence type="ECO:0000256" key="2">
    <source>
        <dbReference type="ARBA" id="ARBA00022490"/>
    </source>
</evidence>
<accession>A0A1C3E5Z8</accession>
<evidence type="ECO:0000256" key="6">
    <source>
        <dbReference type="ARBA" id="ARBA00022917"/>
    </source>
</evidence>
<dbReference type="GO" id="GO:0004814">
    <property type="term" value="F:arginine-tRNA ligase activity"/>
    <property type="evidence" value="ECO:0007669"/>
    <property type="project" value="UniProtKB-UniRule"/>
</dbReference>
<dbReference type="HAMAP" id="MF_00123">
    <property type="entry name" value="Arg_tRNA_synth"/>
    <property type="match status" value="1"/>
</dbReference>
<dbReference type="PANTHER" id="PTHR11956">
    <property type="entry name" value="ARGINYL-TRNA SYNTHETASE"/>
    <property type="match status" value="1"/>
</dbReference>
<feature type="domain" description="DALR anticodon binding" evidence="12">
    <location>
        <begin position="541"/>
        <end position="660"/>
    </location>
</feature>
<organism evidence="14 15">
    <name type="scientific">Planctopirus hydrillae</name>
    <dbReference type="NCBI Taxonomy" id="1841610"/>
    <lineage>
        <taxon>Bacteria</taxon>
        <taxon>Pseudomonadati</taxon>
        <taxon>Planctomycetota</taxon>
        <taxon>Planctomycetia</taxon>
        <taxon>Planctomycetales</taxon>
        <taxon>Planctomycetaceae</taxon>
        <taxon>Planctopirus</taxon>
    </lineage>
</organism>
<evidence type="ECO:0000313" key="14">
    <source>
        <dbReference type="EMBL" id="ODA28664.1"/>
    </source>
</evidence>
<dbReference type="FunFam" id="1.10.730.10:FF:000006">
    <property type="entry name" value="Arginyl-tRNA synthetase 2, mitochondrial"/>
    <property type="match status" value="1"/>
</dbReference>
<evidence type="ECO:0000256" key="1">
    <source>
        <dbReference type="ARBA" id="ARBA00005594"/>
    </source>
</evidence>
<keyword evidence="4 9" id="KW-0547">Nucleotide-binding</keyword>
<dbReference type="STRING" id="1841610.A6X21_13370"/>
<dbReference type="OrthoDB" id="9805987at2"/>
<dbReference type="EMBL" id="LYDR01000152">
    <property type="protein sequence ID" value="ODA28664.1"/>
    <property type="molecule type" value="Genomic_DNA"/>
</dbReference>
<dbReference type="InterPro" id="IPR001278">
    <property type="entry name" value="Arg-tRNA-ligase"/>
</dbReference>
<dbReference type="Pfam" id="PF05746">
    <property type="entry name" value="DALR_1"/>
    <property type="match status" value="1"/>
</dbReference>
<dbReference type="InterPro" id="IPR001412">
    <property type="entry name" value="aa-tRNA-synth_I_CS"/>
</dbReference>
<dbReference type="GO" id="GO:0005524">
    <property type="term" value="F:ATP binding"/>
    <property type="evidence" value="ECO:0007669"/>
    <property type="project" value="UniProtKB-UniRule"/>
</dbReference>
<dbReference type="SUPFAM" id="SSF55190">
    <property type="entry name" value="Arginyl-tRNA synthetase (ArgRS), N-terminal 'additional' domain"/>
    <property type="match status" value="1"/>
</dbReference>
<keyword evidence="11" id="KW-0175">Coiled coil</keyword>
<dbReference type="GO" id="GO:0005737">
    <property type="term" value="C:cytoplasm"/>
    <property type="evidence" value="ECO:0007669"/>
    <property type="project" value="UniProtKB-SubCell"/>
</dbReference>
<dbReference type="Pfam" id="PF03485">
    <property type="entry name" value="Arg_tRNA_synt_N"/>
    <property type="match status" value="1"/>
</dbReference>
<dbReference type="PANTHER" id="PTHR11956:SF5">
    <property type="entry name" value="ARGININE--TRNA LIGASE, CYTOPLASMIC"/>
    <property type="match status" value="1"/>
</dbReference>
<keyword evidence="6 9" id="KW-0648">Protein biosynthesis</keyword>
<evidence type="ECO:0000256" key="9">
    <source>
        <dbReference type="HAMAP-Rule" id="MF_00123"/>
    </source>
</evidence>
<dbReference type="Gene3D" id="3.30.1360.70">
    <property type="entry name" value="Arginyl tRNA synthetase N-terminal domain"/>
    <property type="match status" value="1"/>
</dbReference>